<keyword evidence="3" id="KW-0804">Transcription</keyword>
<feature type="modified residue" description="4-aspartylphosphate" evidence="4">
    <location>
        <position position="54"/>
    </location>
</feature>
<dbReference type="Pfam" id="PF12833">
    <property type="entry name" value="HTH_18"/>
    <property type="match status" value="1"/>
</dbReference>
<reference evidence="7 8" key="1">
    <citation type="submission" date="2020-08" db="EMBL/GenBank/DDBJ databases">
        <title>Cohnella phylogeny.</title>
        <authorList>
            <person name="Dunlap C."/>
        </authorList>
    </citation>
    <scope>NUCLEOTIDE SEQUENCE [LARGE SCALE GENOMIC DNA]</scope>
    <source>
        <strain evidence="7 8">DSM 25239</strain>
    </source>
</reference>
<name>A0A841TU25_9BACL</name>
<dbReference type="PROSITE" id="PS01124">
    <property type="entry name" value="HTH_ARAC_FAMILY_2"/>
    <property type="match status" value="1"/>
</dbReference>
<evidence type="ECO:0000259" key="5">
    <source>
        <dbReference type="PROSITE" id="PS01124"/>
    </source>
</evidence>
<evidence type="ECO:0000313" key="7">
    <source>
        <dbReference type="EMBL" id="MBB6691776.1"/>
    </source>
</evidence>
<dbReference type="PANTHER" id="PTHR43280">
    <property type="entry name" value="ARAC-FAMILY TRANSCRIPTIONAL REGULATOR"/>
    <property type="match status" value="1"/>
</dbReference>
<keyword evidence="1" id="KW-0805">Transcription regulation</keyword>
<keyword evidence="4" id="KW-0597">Phosphoprotein</keyword>
<dbReference type="CDD" id="cd17536">
    <property type="entry name" value="REC_YesN-like"/>
    <property type="match status" value="1"/>
</dbReference>
<dbReference type="InterPro" id="IPR018062">
    <property type="entry name" value="HTH_AraC-typ_CS"/>
</dbReference>
<dbReference type="SUPFAM" id="SSF52172">
    <property type="entry name" value="CheY-like"/>
    <property type="match status" value="1"/>
</dbReference>
<dbReference type="SMART" id="SM00342">
    <property type="entry name" value="HTH_ARAC"/>
    <property type="match status" value="1"/>
</dbReference>
<feature type="domain" description="Response regulatory" evidence="6">
    <location>
        <begin position="2"/>
        <end position="119"/>
    </location>
</feature>
<evidence type="ECO:0000256" key="3">
    <source>
        <dbReference type="ARBA" id="ARBA00023163"/>
    </source>
</evidence>
<accession>A0A841TU25</accession>
<keyword evidence="2" id="KW-0238">DNA-binding</keyword>
<dbReference type="RefSeq" id="WP_185135770.1">
    <property type="nucleotide sequence ID" value="NZ_JACJVR010000038.1"/>
</dbReference>
<feature type="domain" description="HTH araC/xylS-type" evidence="5">
    <location>
        <begin position="428"/>
        <end position="526"/>
    </location>
</feature>
<dbReference type="Gene3D" id="3.40.50.2300">
    <property type="match status" value="1"/>
</dbReference>
<organism evidence="7 8">
    <name type="scientific">Cohnella xylanilytica</name>
    <dbReference type="NCBI Taxonomy" id="557555"/>
    <lineage>
        <taxon>Bacteria</taxon>
        <taxon>Bacillati</taxon>
        <taxon>Bacillota</taxon>
        <taxon>Bacilli</taxon>
        <taxon>Bacillales</taxon>
        <taxon>Paenibacillaceae</taxon>
        <taxon>Cohnella</taxon>
    </lineage>
</organism>
<dbReference type="SMART" id="SM00448">
    <property type="entry name" value="REC"/>
    <property type="match status" value="1"/>
</dbReference>
<gene>
    <name evidence="7" type="ORF">H7B90_10240</name>
</gene>
<dbReference type="PRINTS" id="PR00032">
    <property type="entry name" value="HTHARAC"/>
</dbReference>
<evidence type="ECO:0000256" key="2">
    <source>
        <dbReference type="ARBA" id="ARBA00023125"/>
    </source>
</evidence>
<dbReference type="InterPro" id="IPR018060">
    <property type="entry name" value="HTH_AraC"/>
</dbReference>
<dbReference type="GO" id="GO:0043565">
    <property type="term" value="F:sequence-specific DNA binding"/>
    <property type="evidence" value="ECO:0007669"/>
    <property type="project" value="InterPro"/>
</dbReference>
<dbReference type="EMBL" id="JACJVR010000038">
    <property type="protein sequence ID" value="MBB6691776.1"/>
    <property type="molecule type" value="Genomic_DNA"/>
</dbReference>
<dbReference type="InterPro" id="IPR011006">
    <property type="entry name" value="CheY-like_superfamily"/>
</dbReference>
<protein>
    <submittedName>
        <fullName evidence="7">Helix-turn-helix domain-containing protein</fullName>
    </submittedName>
</protein>
<sequence length="531" mass="60782">MRCLLIDDDIPTVEALLRIVDWNDYGIAETAFAYNVQDAMRLFEADRPDLIVCDIEMPRGSGLDMIKWVREREYDGGFIFFTCHESFEFASTAISYNADAYLVKPIDKTKLEAALRKAVDALKQNRLLDEYSRLGLTWIKNKEWVERNFWRDVLTEAISPRADLIASEIRKRELPLSADGDYVLFLAGVPRSQAEERWDGSILLYALSNLGSEVLFDRVNHDRVIPYQTESAFYIAVILEGTSDAERLKELGGRLIGLCGQYLKCTATCYVAETVAIAGLSRARERLEQLDASNIIFRGKVHLEKVPFRYDTSDRYALDMDRFSLLFVQGEKVPIVNGLKKELERLAEQNKLDPATLHSIREDFLQVVYSLLLRNHIQAHRLFADEAILQLSQQAESSVFDFMKWAQAMTDKTIDSVRETLKSEGVVDKAKRFIHENYKRELNREDVAAHVYLTADYLAKVFKAETGIAIKEYLNECRINEAKRLLLESKASVSEIALETGFDTLSYFSTVFKKLTGETPNAYRAKHKPQL</sequence>
<keyword evidence="8" id="KW-1185">Reference proteome</keyword>
<evidence type="ECO:0000313" key="8">
    <source>
        <dbReference type="Proteomes" id="UP000553776"/>
    </source>
</evidence>
<dbReference type="Proteomes" id="UP000553776">
    <property type="component" value="Unassembled WGS sequence"/>
</dbReference>
<dbReference type="GO" id="GO:0003700">
    <property type="term" value="F:DNA-binding transcription factor activity"/>
    <property type="evidence" value="ECO:0007669"/>
    <property type="project" value="InterPro"/>
</dbReference>
<dbReference type="PANTHER" id="PTHR43280:SF2">
    <property type="entry name" value="HTH-TYPE TRANSCRIPTIONAL REGULATOR EXSA"/>
    <property type="match status" value="1"/>
</dbReference>
<dbReference type="SUPFAM" id="SSF46689">
    <property type="entry name" value="Homeodomain-like"/>
    <property type="match status" value="2"/>
</dbReference>
<dbReference type="PROSITE" id="PS00041">
    <property type="entry name" value="HTH_ARAC_FAMILY_1"/>
    <property type="match status" value="1"/>
</dbReference>
<dbReference type="GO" id="GO:0000160">
    <property type="term" value="P:phosphorelay signal transduction system"/>
    <property type="evidence" value="ECO:0007669"/>
    <property type="project" value="InterPro"/>
</dbReference>
<dbReference type="Pfam" id="PF00072">
    <property type="entry name" value="Response_reg"/>
    <property type="match status" value="1"/>
</dbReference>
<dbReference type="InterPro" id="IPR001789">
    <property type="entry name" value="Sig_transdc_resp-reg_receiver"/>
</dbReference>
<evidence type="ECO:0000256" key="4">
    <source>
        <dbReference type="PROSITE-ProRule" id="PRU00169"/>
    </source>
</evidence>
<dbReference type="PROSITE" id="PS50110">
    <property type="entry name" value="RESPONSE_REGULATORY"/>
    <property type="match status" value="1"/>
</dbReference>
<dbReference type="Gene3D" id="1.10.10.60">
    <property type="entry name" value="Homeodomain-like"/>
    <property type="match status" value="2"/>
</dbReference>
<dbReference type="InterPro" id="IPR020449">
    <property type="entry name" value="Tscrpt_reg_AraC-type_HTH"/>
</dbReference>
<evidence type="ECO:0000256" key="1">
    <source>
        <dbReference type="ARBA" id="ARBA00023015"/>
    </source>
</evidence>
<dbReference type="InterPro" id="IPR009057">
    <property type="entry name" value="Homeodomain-like_sf"/>
</dbReference>
<comment type="caution">
    <text evidence="7">The sequence shown here is derived from an EMBL/GenBank/DDBJ whole genome shotgun (WGS) entry which is preliminary data.</text>
</comment>
<proteinExistence type="predicted"/>
<dbReference type="AlphaFoldDB" id="A0A841TU25"/>
<evidence type="ECO:0000259" key="6">
    <source>
        <dbReference type="PROSITE" id="PS50110"/>
    </source>
</evidence>